<organism evidence="1 2">
    <name type="scientific">Trifolium medium</name>
    <dbReference type="NCBI Taxonomy" id="97028"/>
    <lineage>
        <taxon>Eukaryota</taxon>
        <taxon>Viridiplantae</taxon>
        <taxon>Streptophyta</taxon>
        <taxon>Embryophyta</taxon>
        <taxon>Tracheophyta</taxon>
        <taxon>Spermatophyta</taxon>
        <taxon>Magnoliopsida</taxon>
        <taxon>eudicotyledons</taxon>
        <taxon>Gunneridae</taxon>
        <taxon>Pentapetalae</taxon>
        <taxon>rosids</taxon>
        <taxon>fabids</taxon>
        <taxon>Fabales</taxon>
        <taxon>Fabaceae</taxon>
        <taxon>Papilionoideae</taxon>
        <taxon>50 kb inversion clade</taxon>
        <taxon>NPAAA clade</taxon>
        <taxon>Hologalegina</taxon>
        <taxon>IRL clade</taxon>
        <taxon>Trifolieae</taxon>
        <taxon>Trifolium</taxon>
    </lineage>
</organism>
<accession>A0A392VXL5</accession>
<protein>
    <submittedName>
        <fullName evidence="1">Uncharacterized protein</fullName>
    </submittedName>
</protein>
<reference evidence="1 2" key="1">
    <citation type="journal article" date="2018" name="Front. Plant Sci.">
        <title>Red Clover (Trifolium pratense) and Zigzag Clover (T. medium) - A Picture of Genomic Similarities and Differences.</title>
        <authorList>
            <person name="Dluhosova J."/>
            <person name="Istvanek J."/>
            <person name="Nedelnik J."/>
            <person name="Repkova J."/>
        </authorList>
    </citation>
    <scope>NUCLEOTIDE SEQUENCE [LARGE SCALE GENOMIC DNA]</scope>
    <source>
        <strain evidence="2">cv. 10/8</strain>
        <tissue evidence="1">Leaf</tissue>
    </source>
</reference>
<sequence length="37" mass="3798">VVCAAHDMCCFPAYSSDSCATRMGSLRGALAFKGGLT</sequence>
<feature type="non-terminal residue" evidence="1">
    <location>
        <position position="1"/>
    </location>
</feature>
<keyword evidence="2" id="KW-1185">Reference proteome</keyword>
<evidence type="ECO:0000313" key="1">
    <source>
        <dbReference type="EMBL" id="MCI92219.1"/>
    </source>
</evidence>
<dbReference type="AlphaFoldDB" id="A0A392VXL5"/>
<evidence type="ECO:0000313" key="2">
    <source>
        <dbReference type="Proteomes" id="UP000265520"/>
    </source>
</evidence>
<proteinExistence type="predicted"/>
<comment type="caution">
    <text evidence="1">The sequence shown here is derived from an EMBL/GenBank/DDBJ whole genome shotgun (WGS) entry which is preliminary data.</text>
</comment>
<dbReference type="EMBL" id="LXQA011294472">
    <property type="protein sequence ID" value="MCI92219.1"/>
    <property type="molecule type" value="Genomic_DNA"/>
</dbReference>
<dbReference type="Proteomes" id="UP000265520">
    <property type="component" value="Unassembled WGS sequence"/>
</dbReference>
<name>A0A392VXL5_9FABA</name>